<protein>
    <submittedName>
        <fullName evidence="3">(spotted green pufferfish) hypothetical protein</fullName>
    </submittedName>
</protein>
<dbReference type="InterPro" id="IPR027417">
    <property type="entry name" value="P-loop_NTPase"/>
</dbReference>
<dbReference type="Gene3D" id="3.40.850.10">
    <property type="entry name" value="Kinesin motor domain"/>
    <property type="match status" value="1"/>
</dbReference>
<name>Q4RN39_TETNG</name>
<organism evidence="3">
    <name type="scientific">Tetraodon nigroviridis</name>
    <name type="common">Spotted green pufferfish</name>
    <name type="synonym">Chelonodon nigroviridis</name>
    <dbReference type="NCBI Taxonomy" id="99883"/>
    <lineage>
        <taxon>Eukaryota</taxon>
        <taxon>Metazoa</taxon>
        <taxon>Chordata</taxon>
        <taxon>Craniata</taxon>
        <taxon>Vertebrata</taxon>
        <taxon>Euteleostomi</taxon>
        <taxon>Actinopterygii</taxon>
        <taxon>Neopterygii</taxon>
        <taxon>Teleostei</taxon>
        <taxon>Neoteleostei</taxon>
        <taxon>Acanthomorphata</taxon>
        <taxon>Eupercaria</taxon>
        <taxon>Tetraodontiformes</taxon>
        <taxon>Tetradontoidea</taxon>
        <taxon>Tetraodontidae</taxon>
        <taxon>Tetraodon</taxon>
    </lineage>
</organism>
<evidence type="ECO:0000313" key="3">
    <source>
        <dbReference type="EMBL" id="CAG10193.1"/>
    </source>
</evidence>
<dbReference type="EMBL" id="CAAE01015016">
    <property type="protein sequence ID" value="CAG10193.1"/>
    <property type="molecule type" value="Genomic_DNA"/>
</dbReference>
<accession>Q4RN39</accession>
<dbReference type="GO" id="GO:0005524">
    <property type="term" value="F:ATP binding"/>
    <property type="evidence" value="ECO:0007669"/>
    <property type="project" value="UniProtKB-KW"/>
</dbReference>
<evidence type="ECO:0000256" key="1">
    <source>
        <dbReference type="ARBA" id="ARBA00022741"/>
    </source>
</evidence>
<keyword evidence="2" id="KW-0067">ATP-binding</keyword>
<dbReference type="InterPro" id="IPR036961">
    <property type="entry name" value="Kinesin_motor_dom_sf"/>
</dbReference>
<proteinExistence type="predicted"/>
<comment type="caution">
    <text evidence="3">The sequence shown here is derived from an EMBL/GenBank/DDBJ whole genome shotgun (WGS) entry which is preliminary data.</text>
</comment>
<reference evidence="3" key="2">
    <citation type="submission" date="2004-02" db="EMBL/GenBank/DDBJ databases">
        <authorList>
            <consortium name="Genoscope"/>
            <consortium name="Whitehead Institute Centre for Genome Research"/>
        </authorList>
    </citation>
    <scope>NUCLEOTIDE SEQUENCE</scope>
</reference>
<dbReference type="KEGG" id="tng:GSTEN00031753G001"/>
<keyword evidence="1" id="KW-0547">Nucleotide-binding</keyword>
<reference evidence="3" key="1">
    <citation type="journal article" date="2004" name="Nature">
        <title>Genome duplication in the teleost fish Tetraodon nigroviridis reveals the early vertebrate proto-karyotype.</title>
        <authorList>
            <person name="Jaillon O."/>
            <person name="Aury J.-M."/>
            <person name="Brunet F."/>
            <person name="Petit J.-L."/>
            <person name="Stange-Thomann N."/>
            <person name="Mauceli E."/>
            <person name="Bouneau L."/>
            <person name="Fischer C."/>
            <person name="Ozouf-Costaz C."/>
            <person name="Bernot A."/>
            <person name="Nicaud S."/>
            <person name="Jaffe D."/>
            <person name="Fisher S."/>
            <person name="Lutfalla G."/>
            <person name="Dossat C."/>
            <person name="Segurens B."/>
            <person name="Dasilva C."/>
            <person name="Salanoubat M."/>
            <person name="Levy M."/>
            <person name="Boudet N."/>
            <person name="Castellano S."/>
            <person name="Anthouard V."/>
            <person name="Jubin C."/>
            <person name="Castelli V."/>
            <person name="Katinka M."/>
            <person name="Vacherie B."/>
            <person name="Biemont C."/>
            <person name="Skalli Z."/>
            <person name="Cattolico L."/>
            <person name="Poulain J."/>
            <person name="De Berardinis V."/>
            <person name="Cruaud C."/>
            <person name="Duprat S."/>
            <person name="Brottier P."/>
            <person name="Coutanceau J.-P."/>
            <person name="Gouzy J."/>
            <person name="Parra G."/>
            <person name="Lardier G."/>
            <person name="Chapple C."/>
            <person name="McKernan K.J."/>
            <person name="McEwan P."/>
            <person name="Bosak S."/>
            <person name="Kellis M."/>
            <person name="Volff J.-N."/>
            <person name="Guigo R."/>
            <person name="Zody M.C."/>
            <person name="Mesirov J."/>
            <person name="Lindblad-Toh K."/>
            <person name="Birren B."/>
            <person name="Nusbaum C."/>
            <person name="Kahn D."/>
            <person name="Robinson-Rechavi M."/>
            <person name="Laudet V."/>
            <person name="Schachter V."/>
            <person name="Quetier F."/>
            <person name="Saurin W."/>
            <person name="Scarpelli C."/>
            <person name="Wincker P."/>
            <person name="Lander E.S."/>
            <person name="Weissenbach J."/>
            <person name="Roest Crollius H."/>
        </authorList>
    </citation>
    <scope>NUCLEOTIDE SEQUENCE [LARGE SCALE GENOMIC DNA]</scope>
</reference>
<dbReference type="AlphaFoldDB" id="Q4RN39"/>
<dbReference type="OrthoDB" id="3176171at2759"/>
<evidence type="ECO:0000256" key="2">
    <source>
        <dbReference type="ARBA" id="ARBA00022840"/>
    </source>
</evidence>
<dbReference type="SUPFAM" id="SSF52540">
    <property type="entry name" value="P-loop containing nucleoside triphosphate hydrolases"/>
    <property type="match status" value="1"/>
</dbReference>
<sequence>MLTGWGEGVGAKMEEKLYNEEVLDLFDSSRDMKQKSHIKIHEDANGGIYTVGVTTRTVSSEAERRFVKRKISLQPVMKKTPMSLRKSHNSIGTHALERKFSSRSMEGIEININALADCCKPVCDVKGGERRVSTV</sequence>
<gene>
    <name evidence="3" type="ORF">GSTENG00031753001</name>
</gene>